<evidence type="ECO:0000313" key="4">
    <source>
        <dbReference type="Proteomes" id="UP001281410"/>
    </source>
</evidence>
<name>A0AAE0AXV9_9ROSI</name>
<dbReference type="PANTHER" id="PTHR11564">
    <property type="entry name" value="SIGNAL RECOGNITION PARTICLE 54K PROTEIN SRP54"/>
    <property type="match status" value="1"/>
</dbReference>
<evidence type="ECO:0000259" key="2">
    <source>
        <dbReference type="Pfam" id="PF02881"/>
    </source>
</evidence>
<gene>
    <name evidence="3" type="ORF">Dsin_005491</name>
</gene>
<dbReference type="InterPro" id="IPR042101">
    <property type="entry name" value="SRP54_N_sf"/>
</dbReference>
<dbReference type="InterPro" id="IPR013822">
    <property type="entry name" value="Signal_recog_particl_SRP54_hlx"/>
</dbReference>
<evidence type="ECO:0000256" key="1">
    <source>
        <dbReference type="ARBA" id="ARBA00004496"/>
    </source>
</evidence>
<dbReference type="AlphaFoldDB" id="A0AAE0AXV9"/>
<dbReference type="GO" id="GO:0005829">
    <property type="term" value="C:cytosol"/>
    <property type="evidence" value="ECO:0007669"/>
    <property type="project" value="TreeGrafter"/>
</dbReference>
<proteinExistence type="predicted"/>
<dbReference type="GO" id="GO:0005525">
    <property type="term" value="F:GTP binding"/>
    <property type="evidence" value="ECO:0007669"/>
    <property type="project" value="InterPro"/>
</dbReference>
<dbReference type="SUPFAM" id="SSF47364">
    <property type="entry name" value="Domain of the SRP/SRP receptor G-proteins"/>
    <property type="match status" value="1"/>
</dbReference>
<dbReference type="GO" id="GO:0006616">
    <property type="term" value="P:SRP-dependent cotranslational protein targeting to membrane, translocation"/>
    <property type="evidence" value="ECO:0007669"/>
    <property type="project" value="TreeGrafter"/>
</dbReference>
<dbReference type="EMBL" id="JANJYJ010000002">
    <property type="protein sequence ID" value="KAK3225629.1"/>
    <property type="molecule type" value="Genomic_DNA"/>
</dbReference>
<dbReference type="InterPro" id="IPR036225">
    <property type="entry name" value="SRP/SRP_N"/>
</dbReference>
<dbReference type="InterPro" id="IPR022941">
    <property type="entry name" value="SRP54"/>
</dbReference>
<dbReference type="Pfam" id="PF02881">
    <property type="entry name" value="SRP54_N"/>
    <property type="match status" value="1"/>
</dbReference>
<dbReference type="GO" id="GO:0008312">
    <property type="term" value="F:7S RNA binding"/>
    <property type="evidence" value="ECO:0007669"/>
    <property type="project" value="TreeGrafter"/>
</dbReference>
<dbReference type="GO" id="GO:0005786">
    <property type="term" value="C:signal recognition particle, endoplasmic reticulum targeting"/>
    <property type="evidence" value="ECO:0007669"/>
    <property type="project" value="TreeGrafter"/>
</dbReference>
<dbReference type="Proteomes" id="UP001281410">
    <property type="component" value="Unassembled WGS sequence"/>
</dbReference>
<dbReference type="GO" id="GO:0003924">
    <property type="term" value="F:GTPase activity"/>
    <property type="evidence" value="ECO:0007669"/>
    <property type="project" value="InterPro"/>
</dbReference>
<comment type="caution">
    <text evidence="3">The sequence shown here is derived from an EMBL/GenBank/DDBJ whole genome shotgun (WGS) entry which is preliminary data.</text>
</comment>
<protein>
    <recommendedName>
        <fullName evidence="2">Signal recognition particle SRP54 helical bundle domain-containing protein</fullName>
    </recommendedName>
</protein>
<dbReference type="PANTHER" id="PTHR11564:SF5">
    <property type="entry name" value="SIGNAL RECOGNITION PARTICLE SUBUNIT SRP54"/>
    <property type="match status" value="1"/>
</dbReference>
<reference evidence="3" key="1">
    <citation type="journal article" date="2023" name="Plant J.">
        <title>Genome sequences and population genomics provide insights into the demographic history, inbreeding, and mutation load of two 'living fossil' tree species of Dipteronia.</title>
        <authorList>
            <person name="Feng Y."/>
            <person name="Comes H.P."/>
            <person name="Chen J."/>
            <person name="Zhu S."/>
            <person name="Lu R."/>
            <person name="Zhang X."/>
            <person name="Li P."/>
            <person name="Qiu J."/>
            <person name="Olsen K.M."/>
            <person name="Qiu Y."/>
        </authorList>
    </citation>
    <scope>NUCLEOTIDE SEQUENCE</scope>
    <source>
        <strain evidence="3">NBL</strain>
    </source>
</reference>
<sequence>MVLAQLGGSICRAVDQISNATIIEDNVMNECLNKISRALLQSDVNFKLVRDMETNIKKIVNLYDLSGGHKKHRLLVFSFHKSQRFINQYHQENTKPGGSAYLTPTGTIALTAPKTEENPSDQVPILWTGSERC</sequence>
<dbReference type="Gene3D" id="1.20.120.140">
    <property type="entry name" value="Signal recognition particle SRP54, nucleotide-binding domain"/>
    <property type="match status" value="1"/>
</dbReference>
<evidence type="ECO:0000313" key="3">
    <source>
        <dbReference type="EMBL" id="KAK3225629.1"/>
    </source>
</evidence>
<comment type="subcellular location">
    <subcellularLocation>
        <location evidence="1">Cytoplasm</location>
    </subcellularLocation>
</comment>
<keyword evidence="4" id="KW-1185">Reference proteome</keyword>
<organism evidence="3 4">
    <name type="scientific">Dipteronia sinensis</name>
    <dbReference type="NCBI Taxonomy" id="43782"/>
    <lineage>
        <taxon>Eukaryota</taxon>
        <taxon>Viridiplantae</taxon>
        <taxon>Streptophyta</taxon>
        <taxon>Embryophyta</taxon>
        <taxon>Tracheophyta</taxon>
        <taxon>Spermatophyta</taxon>
        <taxon>Magnoliopsida</taxon>
        <taxon>eudicotyledons</taxon>
        <taxon>Gunneridae</taxon>
        <taxon>Pentapetalae</taxon>
        <taxon>rosids</taxon>
        <taxon>malvids</taxon>
        <taxon>Sapindales</taxon>
        <taxon>Sapindaceae</taxon>
        <taxon>Hippocastanoideae</taxon>
        <taxon>Acereae</taxon>
        <taxon>Dipteronia</taxon>
    </lineage>
</organism>
<dbReference type="GO" id="GO:0030942">
    <property type="term" value="F:endoplasmic reticulum signal peptide binding"/>
    <property type="evidence" value="ECO:0007669"/>
    <property type="project" value="TreeGrafter"/>
</dbReference>
<feature type="domain" description="Signal recognition particle SRP54 helical bundle" evidence="2">
    <location>
        <begin position="6"/>
        <end position="61"/>
    </location>
</feature>
<accession>A0AAE0AXV9</accession>